<organism evidence="2 3">
    <name type="scientific">Blautia hydrogenotrophica (strain DSM 10507 / JCM 14656 / S5a33)</name>
    <name type="common">Ruminococcus hydrogenotrophicus</name>
    <dbReference type="NCBI Taxonomy" id="476272"/>
    <lineage>
        <taxon>Bacteria</taxon>
        <taxon>Bacillati</taxon>
        <taxon>Bacillota</taxon>
        <taxon>Clostridia</taxon>
        <taxon>Lachnospirales</taxon>
        <taxon>Lachnospiraceae</taxon>
        <taxon>Blautia</taxon>
    </lineage>
</organism>
<evidence type="ECO:0000313" key="2">
    <source>
        <dbReference type="EMBL" id="EEG49108.1"/>
    </source>
</evidence>
<evidence type="ECO:0000313" key="3">
    <source>
        <dbReference type="Proteomes" id="UP000003100"/>
    </source>
</evidence>
<accession>C0CM38</accession>
<gene>
    <name evidence="2" type="ORF">RUMHYD_01914</name>
</gene>
<sequence length="85" mass="10220">MILEISKLSFHCDKCGKEFVLKGHWYNQVLIEWWREVRWIVHCITKHPETPNKRDVLYVLRVIVAFVPLLILQILDIIATPFRHL</sequence>
<evidence type="ECO:0000256" key="1">
    <source>
        <dbReference type="SAM" id="Phobius"/>
    </source>
</evidence>
<keyword evidence="1" id="KW-1133">Transmembrane helix</keyword>
<dbReference type="EMBL" id="ACBZ01000101">
    <property type="protein sequence ID" value="EEG49108.1"/>
    <property type="molecule type" value="Genomic_DNA"/>
</dbReference>
<dbReference type="Proteomes" id="UP000003100">
    <property type="component" value="Unassembled WGS sequence"/>
</dbReference>
<feature type="transmembrane region" description="Helical" evidence="1">
    <location>
        <begin position="58"/>
        <end position="79"/>
    </location>
</feature>
<keyword evidence="3" id="KW-1185">Reference proteome</keyword>
<reference evidence="2 3" key="2">
    <citation type="submission" date="2009-02" db="EMBL/GenBank/DDBJ databases">
        <title>Draft genome sequence of Blautia hydrogenotrophica DSM 10507 (Ruminococcus hydrogenotrophicus DSM 10507).</title>
        <authorList>
            <person name="Sudarsanam P."/>
            <person name="Ley R."/>
            <person name="Guruge J."/>
            <person name="Turnbaugh P.J."/>
            <person name="Mahowald M."/>
            <person name="Liep D."/>
            <person name="Gordon J."/>
        </authorList>
    </citation>
    <scope>NUCLEOTIDE SEQUENCE [LARGE SCALE GENOMIC DNA]</scope>
    <source>
        <strain evidence="3">DSM 10507 / JCM 14656 / S5a33</strain>
    </source>
</reference>
<dbReference type="PATRIC" id="fig|476272.21.peg.1957"/>
<comment type="caution">
    <text evidence="2">The sequence shown here is derived from an EMBL/GenBank/DDBJ whole genome shotgun (WGS) entry which is preliminary data.</text>
</comment>
<dbReference type="GeneID" id="86822345"/>
<dbReference type="RefSeq" id="WP_005948810.1">
    <property type="nucleotide sequence ID" value="NZ_CP136423.1"/>
</dbReference>
<keyword evidence="1" id="KW-0812">Transmembrane</keyword>
<dbReference type="HOGENOM" id="CLU_2506093_0_0_9"/>
<keyword evidence="1" id="KW-0472">Membrane</keyword>
<protein>
    <submittedName>
        <fullName evidence="2">Uncharacterized protein</fullName>
    </submittedName>
</protein>
<proteinExistence type="predicted"/>
<reference evidence="2 3" key="1">
    <citation type="submission" date="2009-01" db="EMBL/GenBank/DDBJ databases">
        <authorList>
            <person name="Fulton L."/>
            <person name="Clifton S."/>
            <person name="Fulton B."/>
            <person name="Xu J."/>
            <person name="Minx P."/>
            <person name="Pepin K.H."/>
            <person name="Johnson M."/>
            <person name="Bhonagiri V."/>
            <person name="Nash W.E."/>
            <person name="Mardis E.R."/>
            <person name="Wilson R.K."/>
        </authorList>
    </citation>
    <scope>NUCLEOTIDE SEQUENCE [LARGE SCALE GENOMIC DNA]</scope>
    <source>
        <strain evidence="3">DSM 10507 / JCM 14656 / S5a33</strain>
    </source>
</reference>
<name>C0CM38_BLAHS</name>
<dbReference type="AlphaFoldDB" id="C0CM38"/>